<name>A0A8B9HNL4_ASTMX</name>
<dbReference type="Ensembl" id="ENSAMXT00005016101.1">
    <property type="protein sequence ID" value="ENSAMXP00005014531.1"/>
    <property type="gene ID" value="ENSAMXG00005007752.1"/>
</dbReference>
<dbReference type="Proteomes" id="UP000694621">
    <property type="component" value="Unplaced"/>
</dbReference>
<protein>
    <submittedName>
        <fullName evidence="1">Uncharacterized protein</fullName>
    </submittedName>
</protein>
<accession>A0A8B9HNL4</accession>
<evidence type="ECO:0000313" key="2">
    <source>
        <dbReference type="Proteomes" id="UP000694621"/>
    </source>
</evidence>
<proteinExistence type="predicted"/>
<organism evidence="1 2">
    <name type="scientific">Astyanax mexicanus</name>
    <name type="common">Blind cave fish</name>
    <name type="synonym">Astyanax fasciatus mexicanus</name>
    <dbReference type="NCBI Taxonomy" id="7994"/>
    <lineage>
        <taxon>Eukaryota</taxon>
        <taxon>Metazoa</taxon>
        <taxon>Chordata</taxon>
        <taxon>Craniata</taxon>
        <taxon>Vertebrata</taxon>
        <taxon>Euteleostomi</taxon>
        <taxon>Actinopterygii</taxon>
        <taxon>Neopterygii</taxon>
        <taxon>Teleostei</taxon>
        <taxon>Ostariophysi</taxon>
        <taxon>Characiformes</taxon>
        <taxon>Characoidei</taxon>
        <taxon>Acestrorhamphidae</taxon>
        <taxon>Acestrorhamphinae</taxon>
        <taxon>Astyanax</taxon>
    </lineage>
</organism>
<evidence type="ECO:0000313" key="1">
    <source>
        <dbReference type="Ensembl" id="ENSAMXP00005014531.1"/>
    </source>
</evidence>
<dbReference type="AlphaFoldDB" id="A0A8B9HNL4"/>
<reference evidence="1" key="1">
    <citation type="submission" date="2025-08" db="UniProtKB">
        <authorList>
            <consortium name="Ensembl"/>
        </authorList>
    </citation>
    <scope>IDENTIFICATION</scope>
</reference>
<sequence>RIRLSRKIFSPGFTPTSLLPALPRPSPLLHSTGYSYGQKAGGFGVRSAHCSQLYWSTPEMD</sequence>